<feature type="domain" description="RRM" evidence="8">
    <location>
        <begin position="396"/>
        <end position="472"/>
    </location>
</feature>
<evidence type="ECO:0000313" key="9">
    <source>
        <dbReference type="EMBL" id="CAG2197665.1"/>
    </source>
</evidence>
<feature type="compositionally biased region" description="Basic and acidic residues" evidence="7">
    <location>
        <begin position="104"/>
        <end position="121"/>
    </location>
</feature>
<dbReference type="InterPro" id="IPR034147">
    <property type="entry name" value="RBM40_RRM1"/>
</dbReference>
<dbReference type="GO" id="GO:0005689">
    <property type="term" value="C:U12-type spliceosomal complex"/>
    <property type="evidence" value="ECO:0007669"/>
    <property type="project" value="TreeGrafter"/>
</dbReference>
<dbReference type="GO" id="GO:0030626">
    <property type="term" value="F:U12 snRNA binding"/>
    <property type="evidence" value="ECO:0007669"/>
    <property type="project" value="TreeGrafter"/>
</dbReference>
<dbReference type="Proteomes" id="UP000683360">
    <property type="component" value="Unassembled WGS sequence"/>
</dbReference>
<keyword evidence="10" id="KW-1185">Reference proteome</keyword>
<dbReference type="AlphaFoldDB" id="A0A8S3QRP8"/>
<accession>A0A8S3QRP8</accession>
<dbReference type="SMART" id="SM00360">
    <property type="entry name" value="RRM"/>
    <property type="match status" value="2"/>
</dbReference>
<feature type="region of interest" description="Disordered" evidence="7">
    <location>
        <begin position="96"/>
        <end position="121"/>
    </location>
</feature>
<evidence type="ECO:0000256" key="4">
    <source>
        <dbReference type="ARBA" id="ARBA00022884"/>
    </source>
</evidence>
<evidence type="ECO:0000256" key="3">
    <source>
        <dbReference type="ARBA" id="ARBA00022737"/>
    </source>
</evidence>
<comment type="caution">
    <text evidence="9">The sequence shown here is derived from an EMBL/GenBank/DDBJ whole genome shotgun (WGS) entry which is preliminary data.</text>
</comment>
<evidence type="ECO:0000256" key="1">
    <source>
        <dbReference type="ARBA" id="ARBA00004123"/>
    </source>
</evidence>
<feature type="compositionally biased region" description="Basic residues" evidence="7">
    <location>
        <begin position="241"/>
        <end position="256"/>
    </location>
</feature>
<keyword evidence="5" id="KW-0539">Nucleus</keyword>
<dbReference type="GO" id="GO:0097157">
    <property type="term" value="F:pre-mRNA intronic binding"/>
    <property type="evidence" value="ECO:0007669"/>
    <property type="project" value="TreeGrafter"/>
</dbReference>
<dbReference type="InterPro" id="IPR045164">
    <property type="entry name" value="RBM41/RNPC3"/>
</dbReference>
<feature type="region of interest" description="Disordered" evidence="7">
    <location>
        <begin position="199"/>
        <end position="259"/>
    </location>
</feature>
<evidence type="ECO:0000256" key="6">
    <source>
        <dbReference type="PROSITE-ProRule" id="PRU00176"/>
    </source>
</evidence>
<dbReference type="CDD" id="cd12239">
    <property type="entry name" value="RRM2_RBM40_like"/>
    <property type="match status" value="1"/>
</dbReference>
<sequence>MLASCTKQKIMASVDDTLLVRHLPSQLSNGDKEELLRHFGAVRVKVMGARGAMKHTAFVTFSDSMHAAKALNRLHQLEVLGCKLVAEFAKKSQQKHFPSISDNQRGRKVTEEKLDKRTEDKTQNLPSADTVYKKWGVNYPKNPKLCYLYPPPTVSIITNIANALASCPRFYVQVLHLMNKMNLPAPFGAVTPTPPIPLKESAVIREPDNTKTEAMDVSSTEESEIESEGESQKKSTDQPSLKRHMRKKPKLSSKRPRFLENLEIPAPSNVPVMMPSKVFENVQEQLQAKKIQMKIPEAIVHEQPPEETTNPELGFLSDVLSSLNRAEEIHAEGGFGKIEPVKKVSENVEIKDTNLPYTVDSSKFLSIEEIKKGRISQSEWKNYSVFRKYEAGDRTKRLYLKNLNKHTSEQDLVDIFGNYIDWNSETEKSMFDIRVMKEGRMKGQGFITFPSEESAERAMHDTNGFTLKTINLWQFNLHDQQKPKMPLKRSHDRQMVYKGE</sequence>
<dbReference type="SUPFAM" id="SSF54928">
    <property type="entry name" value="RNA-binding domain, RBD"/>
    <property type="match status" value="2"/>
</dbReference>
<dbReference type="PANTHER" id="PTHR16105:SF0">
    <property type="entry name" value="RNA-BINDING REGION-CONTAINING PROTEIN 3"/>
    <property type="match status" value="1"/>
</dbReference>
<dbReference type="InterPro" id="IPR012677">
    <property type="entry name" value="Nucleotide-bd_a/b_plait_sf"/>
</dbReference>
<organism evidence="9 10">
    <name type="scientific">Mytilus edulis</name>
    <name type="common">Blue mussel</name>
    <dbReference type="NCBI Taxonomy" id="6550"/>
    <lineage>
        <taxon>Eukaryota</taxon>
        <taxon>Metazoa</taxon>
        <taxon>Spiralia</taxon>
        <taxon>Lophotrochozoa</taxon>
        <taxon>Mollusca</taxon>
        <taxon>Bivalvia</taxon>
        <taxon>Autobranchia</taxon>
        <taxon>Pteriomorphia</taxon>
        <taxon>Mytilida</taxon>
        <taxon>Mytiloidea</taxon>
        <taxon>Mytilidae</taxon>
        <taxon>Mytilinae</taxon>
        <taxon>Mytilus</taxon>
    </lineage>
</organism>
<evidence type="ECO:0000313" key="10">
    <source>
        <dbReference type="Proteomes" id="UP000683360"/>
    </source>
</evidence>
<evidence type="ECO:0000256" key="7">
    <source>
        <dbReference type="SAM" id="MobiDB-lite"/>
    </source>
</evidence>
<evidence type="ECO:0000256" key="2">
    <source>
        <dbReference type="ARBA" id="ARBA00020364"/>
    </source>
</evidence>
<dbReference type="CDD" id="cd12238">
    <property type="entry name" value="RRM1_RBM40_like"/>
    <property type="match status" value="1"/>
</dbReference>
<dbReference type="PANTHER" id="PTHR16105">
    <property type="entry name" value="RNA-BINDING REGION-CONTAINING PROTEIN 3"/>
    <property type="match status" value="1"/>
</dbReference>
<evidence type="ECO:0000256" key="5">
    <source>
        <dbReference type="ARBA" id="ARBA00023242"/>
    </source>
</evidence>
<dbReference type="InterPro" id="IPR035979">
    <property type="entry name" value="RBD_domain_sf"/>
</dbReference>
<feature type="compositionally biased region" description="Acidic residues" evidence="7">
    <location>
        <begin position="219"/>
        <end position="229"/>
    </location>
</feature>
<protein>
    <recommendedName>
        <fullName evidence="2">RNA-binding region-containing protein 3</fullName>
    </recommendedName>
</protein>
<dbReference type="GO" id="GO:0000398">
    <property type="term" value="P:mRNA splicing, via spliceosome"/>
    <property type="evidence" value="ECO:0007669"/>
    <property type="project" value="TreeGrafter"/>
</dbReference>
<dbReference type="InterPro" id="IPR000504">
    <property type="entry name" value="RRM_dom"/>
</dbReference>
<gene>
    <name evidence="9" type="ORF">MEDL_12537</name>
</gene>
<dbReference type="PROSITE" id="PS50102">
    <property type="entry name" value="RRM"/>
    <property type="match status" value="2"/>
</dbReference>
<comment type="subcellular location">
    <subcellularLocation>
        <location evidence="1">Nucleus</location>
    </subcellularLocation>
</comment>
<feature type="domain" description="RRM" evidence="8">
    <location>
        <begin position="16"/>
        <end position="91"/>
    </location>
</feature>
<evidence type="ECO:0000259" key="8">
    <source>
        <dbReference type="PROSITE" id="PS50102"/>
    </source>
</evidence>
<keyword evidence="3" id="KW-0677">Repeat</keyword>
<dbReference type="Gene3D" id="3.30.70.330">
    <property type="match status" value="2"/>
</dbReference>
<proteinExistence type="predicted"/>
<keyword evidence="4 6" id="KW-0694">RNA-binding</keyword>
<feature type="compositionally biased region" description="Basic and acidic residues" evidence="7">
    <location>
        <begin position="202"/>
        <end position="214"/>
    </location>
</feature>
<dbReference type="Gene3D" id="6.10.250.610">
    <property type="match status" value="1"/>
</dbReference>
<dbReference type="Pfam" id="PF00076">
    <property type="entry name" value="RRM_1"/>
    <property type="match status" value="2"/>
</dbReference>
<dbReference type="OrthoDB" id="277802at2759"/>
<reference evidence="9" key="1">
    <citation type="submission" date="2021-03" db="EMBL/GenBank/DDBJ databases">
        <authorList>
            <person name="Bekaert M."/>
        </authorList>
    </citation>
    <scope>NUCLEOTIDE SEQUENCE</scope>
</reference>
<dbReference type="EMBL" id="CAJPWZ010000654">
    <property type="protein sequence ID" value="CAG2197665.1"/>
    <property type="molecule type" value="Genomic_DNA"/>
</dbReference>
<name>A0A8S3QRP8_MYTED</name>